<gene>
    <name evidence="2" type="ORF">BN000_02604</name>
</gene>
<protein>
    <submittedName>
        <fullName evidence="2">Uncharacterized protein</fullName>
    </submittedName>
</protein>
<keyword evidence="1" id="KW-0175">Coiled coil</keyword>
<name>A0A0U1NXB8_9BACI</name>
<dbReference type="STRING" id="1499688.BN000_02604"/>
<evidence type="ECO:0000313" key="2">
    <source>
        <dbReference type="EMBL" id="CRK82671.1"/>
    </source>
</evidence>
<accession>A0A0U1NXB8</accession>
<dbReference type="EMBL" id="CVRB01000002">
    <property type="protein sequence ID" value="CRK82671.1"/>
    <property type="molecule type" value="Genomic_DNA"/>
</dbReference>
<feature type="coiled-coil region" evidence="1">
    <location>
        <begin position="15"/>
        <end position="49"/>
    </location>
</feature>
<evidence type="ECO:0000256" key="1">
    <source>
        <dbReference type="SAM" id="Coils"/>
    </source>
</evidence>
<reference evidence="3" key="1">
    <citation type="submission" date="2015-05" db="EMBL/GenBank/DDBJ databases">
        <authorList>
            <person name="Urmite Genomes"/>
        </authorList>
    </citation>
    <scope>NUCLEOTIDE SEQUENCE [LARGE SCALE GENOMIC DNA]</scope>
    <source>
        <strain evidence="3">LF1</strain>
    </source>
</reference>
<dbReference type="AlphaFoldDB" id="A0A0U1NXB8"/>
<dbReference type="OrthoDB" id="2888612at2"/>
<organism evidence="2 3">
    <name type="scientific">Neobacillus massiliamazoniensis</name>
    <dbReference type="NCBI Taxonomy" id="1499688"/>
    <lineage>
        <taxon>Bacteria</taxon>
        <taxon>Bacillati</taxon>
        <taxon>Bacillota</taxon>
        <taxon>Bacilli</taxon>
        <taxon>Bacillales</taxon>
        <taxon>Bacillaceae</taxon>
        <taxon>Neobacillus</taxon>
    </lineage>
</organism>
<evidence type="ECO:0000313" key="3">
    <source>
        <dbReference type="Proteomes" id="UP000199087"/>
    </source>
</evidence>
<dbReference type="RefSeq" id="WP_090634882.1">
    <property type="nucleotide sequence ID" value="NZ_CVRB01000002.1"/>
</dbReference>
<keyword evidence="3" id="KW-1185">Reference proteome</keyword>
<dbReference type="Proteomes" id="UP000199087">
    <property type="component" value="Unassembled WGS sequence"/>
</dbReference>
<sequence>MAHHNEHATSMEQLLESLIKMVGNANQKMDSLQKRVSQLEWLIREHEVEVKESPVEIYSTLPPSSVSKTH</sequence>
<proteinExistence type="predicted"/>